<dbReference type="EMBL" id="BARS01000843">
    <property type="protein sequence ID" value="GAF83317.1"/>
    <property type="molecule type" value="Genomic_DNA"/>
</dbReference>
<accession>X0T555</accession>
<dbReference type="InterPro" id="IPR011604">
    <property type="entry name" value="PDDEXK-like_dom_sf"/>
</dbReference>
<evidence type="ECO:0008006" key="2">
    <source>
        <dbReference type="Google" id="ProtNLM"/>
    </source>
</evidence>
<protein>
    <recommendedName>
        <fullName evidence="2">PD-(D/E)XK endonuclease-like domain-containing protein</fullName>
    </recommendedName>
</protein>
<evidence type="ECO:0000313" key="1">
    <source>
        <dbReference type="EMBL" id="GAF83317.1"/>
    </source>
</evidence>
<name>X0T555_9ZZZZ</name>
<dbReference type="AlphaFoldDB" id="X0T555"/>
<sequence length="211" mass="24390">MIDFKTPLEQTPRGGGWGLSQVGDCERKLTFVDHPDFSPEAFDAKTLRIFAFGHMVEELVGKEIEARGHSLTGRQDKILWCDRVGHIDGIIDELTLWECKSLNSFAFNGSRNIPGLIKVGVKDKYPQYYDQIQAYLNGKKLTQALFTGLNKDNSIIYQEVIPYDEKESLRLWNKIIVLNGYRDRKEFHPIPDWVTWHCKYCNYSKPCKELA</sequence>
<dbReference type="Gene3D" id="3.90.320.10">
    <property type="match status" value="1"/>
</dbReference>
<organism evidence="1">
    <name type="scientific">marine sediment metagenome</name>
    <dbReference type="NCBI Taxonomy" id="412755"/>
    <lineage>
        <taxon>unclassified sequences</taxon>
        <taxon>metagenomes</taxon>
        <taxon>ecological metagenomes</taxon>
    </lineage>
</organism>
<reference evidence="1" key="1">
    <citation type="journal article" date="2014" name="Front. Microbiol.">
        <title>High frequency of phylogenetically diverse reductive dehalogenase-homologous genes in deep subseafloor sedimentary metagenomes.</title>
        <authorList>
            <person name="Kawai M."/>
            <person name="Futagami T."/>
            <person name="Toyoda A."/>
            <person name="Takaki Y."/>
            <person name="Nishi S."/>
            <person name="Hori S."/>
            <person name="Arai W."/>
            <person name="Tsubouchi T."/>
            <person name="Morono Y."/>
            <person name="Uchiyama I."/>
            <person name="Ito T."/>
            <person name="Fujiyama A."/>
            <person name="Inagaki F."/>
            <person name="Takami H."/>
        </authorList>
    </citation>
    <scope>NUCLEOTIDE SEQUENCE</scope>
    <source>
        <strain evidence="1">Expedition CK06-06</strain>
    </source>
</reference>
<gene>
    <name evidence="1" type="ORF">S01H1_01853</name>
</gene>
<proteinExistence type="predicted"/>
<comment type="caution">
    <text evidence="1">The sequence shown here is derived from an EMBL/GenBank/DDBJ whole genome shotgun (WGS) entry which is preliminary data.</text>
</comment>